<gene>
    <name evidence="2" type="ORF">QYM36_002842</name>
</gene>
<reference evidence="2" key="1">
    <citation type="submission" date="2023-07" db="EMBL/GenBank/DDBJ databases">
        <title>Chromosome-level genome assembly of Artemia franciscana.</title>
        <authorList>
            <person name="Jo E."/>
        </authorList>
    </citation>
    <scope>NUCLEOTIDE SEQUENCE</scope>
    <source>
        <tissue evidence="2">Whole body</tissue>
    </source>
</reference>
<sequence length="141" mass="15615">MALNTLLEEAARTGLMNENQKYILSCCFTTLSVLTGVAVMAIWRENELLLLCGGIVAGISFMTLMVKLLKLAEKYHQSTIVPSGPCIRASDTRQRLSAEQENSRSTTIIIISTNGVQLDNPPEYKDCVDEVLPPPYAELYF</sequence>
<evidence type="ECO:0000256" key="1">
    <source>
        <dbReference type="SAM" id="Phobius"/>
    </source>
</evidence>
<keyword evidence="1" id="KW-0812">Transmembrane</keyword>
<protein>
    <submittedName>
        <fullName evidence="2">Uncharacterized protein</fullName>
    </submittedName>
</protein>
<dbReference type="Proteomes" id="UP001187531">
    <property type="component" value="Unassembled WGS sequence"/>
</dbReference>
<name>A0AA88L9T6_ARTSF</name>
<keyword evidence="1" id="KW-0472">Membrane</keyword>
<keyword evidence="1" id="KW-1133">Transmembrane helix</keyword>
<comment type="caution">
    <text evidence="2">The sequence shown here is derived from an EMBL/GenBank/DDBJ whole genome shotgun (WGS) entry which is preliminary data.</text>
</comment>
<keyword evidence="3" id="KW-1185">Reference proteome</keyword>
<proteinExistence type="predicted"/>
<accession>A0AA88L9T6</accession>
<evidence type="ECO:0000313" key="2">
    <source>
        <dbReference type="EMBL" id="KAK2722442.1"/>
    </source>
</evidence>
<feature type="transmembrane region" description="Helical" evidence="1">
    <location>
        <begin position="48"/>
        <end position="69"/>
    </location>
</feature>
<feature type="transmembrane region" description="Helical" evidence="1">
    <location>
        <begin position="22"/>
        <end position="42"/>
    </location>
</feature>
<dbReference type="EMBL" id="JAVRJZ010000005">
    <property type="protein sequence ID" value="KAK2722442.1"/>
    <property type="molecule type" value="Genomic_DNA"/>
</dbReference>
<dbReference type="AlphaFoldDB" id="A0AA88L9T6"/>
<evidence type="ECO:0000313" key="3">
    <source>
        <dbReference type="Proteomes" id="UP001187531"/>
    </source>
</evidence>
<organism evidence="2 3">
    <name type="scientific">Artemia franciscana</name>
    <name type="common">Brine shrimp</name>
    <name type="synonym">Artemia sanfranciscana</name>
    <dbReference type="NCBI Taxonomy" id="6661"/>
    <lineage>
        <taxon>Eukaryota</taxon>
        <taxon>Metazoa</taxon>
        <taxon>Ecdysozoa</taxon>
        <taxon>Arthropoda</taxon>
        <taxon>Crustacea</taxon>
        <taxon>Branchiopoda</taxon>
        <taxon>Anostraca</taxon>
        <taxon>Artemiidae</taxon>
        <taxon>Artemia</taxon>
    </lineage>
</organism>